<dbReference type="EMBL" id="LAZL01000031">
    <property type="protein sequence ID" value="KMT64105.1"/>
    <property type="molecule type" value="Genomic_DNA"/>
</dbReference>
<dbReference type="Proteomes" id="UP000037600">
    <property type="component" value="Unassembled WGS sequence"/>
</dbReference>
<feature type="domain" description="Porin" evidence="2">
    <location>
        <begin position="13"/>
        <end position="366"/>
    </location>
</feature>
<dbReference type="OrthoDB" id="197869at2"/>
<evidence type="ECO:0000259" key="2">
    <source>
        <dbReference type="Pfam" id="PF13609"/>
    </source>
</evidence>
<dbReference type="STRING" id="1513271.XM47_16105"/>
<keyword evidence="4" id="KW-1185">Reference proteome</keyword>
<reference evidence="3 4" key="1">
    <citation type="submission" date="2015-04" db="EMBL/GenBank/DDBJ databases">
        <title>Draft Genome Sequence of the Novel Agar-Digesting Marine Bacterium Q1.</title>
        <authorList>
            <person name="Li Y."/>
            <person name="Li D."/>
            <person name="Chen G."/>
            <person name="Du Z."/>
        </authorList>
    </citation>
    <scope>NUCLEOTIDE SEQUENCE [LARGE SCALE GENOMIC DNA]</scope>
    <source>
        <strain evidence="3 4">Q1</strain>
    </source>
</reference>
<dbReference type="GO" id="GO:0015288">
    <property type="term" value="F:porin activity"/>
    <property type="evidence" value="ECO:0007669"/>
    <property type="project" value="InterPro"/>
</dbReference>
<organism evidence="3 4">
    <name type="scientific">Catenovulum maritimum</name>
    <dbReference type="NCBI Taxonomy" id="1513271"/>
    <lineage>
        <taxon>Bacteria</taxon>
        <taxon>Pseudomonadati</taxon>
        <taxon>Pseudomonadota</taxon>
        <taxon>Gammaproteobacteria</taxon>
        <taxon>Alteromonadales</taxon>
        <taxon>Alteromonadaceae</taxon>
        <taxon>Catenovulum</taxon>
    </lineage>
</organism>
<sequence length="381" mass="41654">MNQKLKLLCGACLITSSFYAAADIRLNGFARIAAGKTLSDDQNHMGYDNKLDFRNESLFALQVTGDMGDGLSATAQFMARGEDDFAVEVEWAYLSYQLTDSTRLNAGRLRIPFFRYSDFLDVGYAYTWLRPPAAVYDLPYTSYDGVSLLYNTYMGDADIEVQAFTGAAKDTISVEGAPAETELADVYGANVTFNMDWLYLRGVYLTSKATFNVGAPAFQGLISNLEAAGQAEAIDQVLVNEDTGSFAGVGVGLLFGNLNLQGEVTKVGVADSFIADRTRSYVSASYQFDQLTPYVLIQKIDDEANLDGANSIPDVAPLAGLKAGLAGFLQDQENTEDGKYYSVGFRYDFHPSASFKTDLTRWKGDDGEDDKVLTFAIDMVF</sequence>
<feature type="signal peptide" evidence="1">
    <location>
        <begin position="1"/>
        <end position="22"/>
    </location>
</feature>
<dbReference type="SUPFAM" id="SSF56935">
    <property type="entry name" value="Porins"/>
    <property type="match status" value="1"/>
</dbReference>
<accession>A0A0J8GMT1</accession>
<name>A0A0J8GMT1_9ALTE</name>
<evidence type="ECO:0000313" key="4">
    <source>
        <dbReference type="Proteomes" id="UP000037600"/>
    </source>
</evidence>
<protein>
    <recommendedName>
        <fullName evidence="2">Porin domain-containing protein</fullName>
    </recommendedName>
</protein>
<dbReference type="Pfam" id="PF13609">
    <property type="entry name" value="Porin_4"/>
    <property type="match status" value="1"/>
</dbReference>
<dbReference type="RefSeq" id="WP_048694804.1">
    <property type="nucleotide sequence ID" value="NZ_KQ130503.1"/>
</dbReference>
<dbReference type="Gene3D" id="2.40.160.10">
    <property type="entry name" value="Porin"/>
    <property type="match status" value="1"/>
</dbReference>
<dbReference type="InterPro" id="IPR033900">
    <property type="entry name" value="Gram_neg_porin_domain"/>
</dbReference>
<dbReference type="PATRIC" id="fig|1513271.3.peg.3319"/>
<keyword evidence="1" id="KW-0732">Signal</keyword>
<comment type="caution">
    <text evidence="3">The sequence shown here is derived from an EMBL/GenBank/DDBJ whole genome shotgun (WGS) entry which is preliminary data.</text>
</comment>
<proteinExistence type="predicted"/>
<dbReference type="AlphaFoldDB" id="A0A0J8GMT1"/>
<dbReference type="InterPro" id="IPR023614">
    <property type="entry name" value="Porin_dom_sf"/>
</dbReference>
<feature type="chain" id="PRO_5005298431" description="Porin domain-containing protein" evidence="1">
    <location>
        <begin position="23"/>
        <end position="381"/>
    </location>
</feature>
<dbReference type="GO" id="GO:0016020">
    <property type="term" value="C:membrane"/>
    <property type="evidence" value="ECO:0007669"/>
    <property type="project" value="InterPro"/>
</dbReference>
<gene>
    <name evidence="3" type="ORF">XM47_16105</name>
</gene>
<evidence type="ECO:0000256" key="1">
    <source>
        <dbReference type="SAM" id="SignalP"/>
    </source>
</evidence>
<evidence type="ECO:0000313" key="3">
    <source>
        <dbReference type="EMBL" id="KMT64105.1"/>
    </source>
</evidence>